<proteinExistence type="predicted"/>
<keyword evidence="17" id="KW-1185">Reference proteome</keyword>
<comment type="subcellular location">
    <subcellularLocation>
        <location evidence="1">Cell membrane</location>
        <topology evidence="1">Single-pass type I membrane protein</topology>
    </subcellularLocation>
    <subcellularLocation>
        <location evidence="2">Secreted</location>
    </subcellularLocation>
</comment>
<evidence type="ECO:0000256" key="10">
    <source>
        <dbReference type="ARBA" id="ARBA00023136"/>
    </source>
</evidence>
<dbReference type="PROSITE" id="PS01209">
    <property type="entry name" value="LDLRA_1"/>
    <property type="match status" value="1"/>
</dbReference>
<evidence type="ECO:0000256" key="9">
    <source>
        <dbReference type="ARBA" id="ARBA00022989"/>
    </source>
</evidence>
<comment type="caution">
    <text evidence="16">The sequence shown here is derived from an EMBL/GenBank/DDBJ whole genome shotgun (WGS) entry which is preliminary data.</text>
</comment>
<keyword evidence="13" id="KW-0325">Glycoprotein</keyword>
<dbReference type="InterPro" id="IPR036055">
    <property type="entry name" value="LDL_receptor-like_sf"/>
</dbReference>
<dbReference type="SMART" id="SM00192">
    <property type="entry name" value="LDLa"/>
    <property type="match status" value="1"/>
</dbReference>
<evidence type="ECO:0000256" key="14">
    <source>
        <dbReference type="PROSITE-ProRule" id="PRU00124"/>
    </source>
</evidence>
<dbReference type="Pfam" id="PF00057">
    <property type="entry name" value="Ldl_recept_a"/>
    <property type="match status" value="1"/>
</dbReference>
<feature type="region of interest" description="Disordered" evidence="15">
    <location>
        <begin position="218"/>
        <end position="242"/>
    </location>
</feature>
<keyword evidence="5" id="KW-0245">EGF-like domain</keyword>
<accession>A0A3L8RZE3</accession>
<evidence type="ECO:0000256" key="8">
    <source>
        <dbReference type="ARBA" id="ARBA00022737"/>
    </source>
</evidence>
<evidence type="ECO:0000313" key="16">
    <source>
        <dbReference type="EMBL" id="RLV91907.1"/>
    </source>
</evidence>
<evidence type="ECO:0000256" key="12">
    <source>
        <dbReference type="ARBA" id="ARBA00023170"/>
    </source>
</evidence>
<dbReference type="PROSITE" id="PS50068">
    <property type="entry name" value="LDLRA_2"/>
    <property type="match status" value="1"/>
</dbReference>
<dbReference type="InterPro" id="IPR002172">
    <property type="entry name" value="LDrepeatLR_classA_rpt"/>
</dbReference>
<dbReference type="FunFam" id="4.10.400.10:FF:000030">
    <property type="entry name" value="Sortilin related receptor 1"/>
    <property type="match status" value="1"/>
</dbReference>
<keyword evidence="7" id="KW-0812">Transmembrane</keyword>
<evidence type="ECO:0000256" key="13">
    <source>
        <dbReference type="ARBA" id="ARBA00023180"/>
    </source>
</evidence>
<dbReference type="OrthoDB" id="9990982at2759"/>
<dbReference type="EMBL" id="QUSF01000105">
    <property type="protein sequence ID" value="RLV91907.1"/>
    <property type="molecule type" value="Genomic_DNA"/>
</dbReference>
<dbReference type="GO" id="GO:0005576">
    <property type="term" value="C:extracellular region"/>
    <property type="evidence" value="ECO:0007669"/>
    <property type="project" value="UniProtKB-SubCell"/>
</dbReference>
<dbReference type="InterPro" id="IPR050685">
    <property type="entry name" value="LDLR"/>
</dbReference>
<keyword evidence="11 14" id="KW-1015">Disulfide bond</keyword>
<dbReference type="PANTHER" id="PTHR24270:SF8">
    <property type="entry name" value="LD11117P-RELATED"/>
    <property type="match status" value="1"/>
</dbReference>
<keyword evidence="4" id="KW-0964">Secreted</keyword>
<dbReference type="Proteomes" id="UP000276834">
    <property type="component" value="Unassembled WGS sequence"/>
</dbReference>
<evidence type="ECO:0000256" key="5">
    <source>
        <dbReference type="ARBA" id="ARBA00022536"/>
    </source>
</evidence>
<protein>
    <submittedName>
        <fullName evidence="16">Uncharacterized protein</fullName>
    </submittedName>
</protein>
<reference evidence="16 17" key="1">
    <citation type="journal article" date="2018" name="Proc. R. Soc. B">
        <title>A non-coding region near Follistatin controls head colour polymorphism in the Gouldian finch.</title>
        <authorList>
            <person name="Toomey M.B."/>
            <person name="Marques C.I."/>
            <person name="Andrade P."/>
            <person name="Araujo P.M."/>
            <person name="Sabatino S."/>
            <person name="Gazda M.A."/>
            <person name="Afonso S."/>
            <person name="Lopes R.J."/>
            <person name="Corbo J.C."/>
            <person name="Carneiro M."/>
        </authorList>
    </citation>
    <scope>NUCLEOTIDE SEQUENCE [LARGE SCALE GENOMIC DNA]</scope>
    <source>
        <strain evidence="16">Red01</strain>
        <tissue evidence="16">Muscle</tissue>
    </source>
</reference>
<evidence type="ECO:0000256" key="11">
    <source>
        <dbReference type="ARBA" id="ARBA00023157"/>
    </source>
</evidence>
<keyword evidence="10" id="KW-0472">Membrane</keyword>
<sequence length="242" mass="25196">MGQRSDSPGNAGSSLAAGRFWERVAAAADLRDLFQVFELLFAHPRGLCQALLDLGDISHHLWHDATAVTFAQAPRGLRAKGEGLLTFGRALGELYPAKATAGTAGLGRDHGKAGLKEFSCLGSLGWLLVLGPALLGDPGAGQGAGCAAQQGHGDTPPSGVPLLWFQQFITPCHNGHCIPQRWACDGDADCQDGSDEDPASCGNVSCVCGFLHTHRATPAANPRGEPPPPQKQSQCGGNRGFL</sequence>
<comment type="caution">
    <text evidence="14">Lacks conserved residue(s) required for the propagation of feature annotation.</text>
</comment>
<keyword evidence="8" id="KW-0677">Repeat</keyword>
<evidence type="ECO:0000256" key="15">
    <source>
        <dbReference type="SAM" id="MobiDB-lite"/>
    </source>
</evidence>
<evidence type="ECO:0000256" key="6">
    <source>
        <dbReference type="ARBA" id="ARBA00022583"/>
    </source>
</evidence>
<dbReference type="GO" id="GO:0006897">
    <property type="term" value="P:endocytosis"/>
    <property type="evidence" value="ECO:0007669"/>
    <property type="project" value="UniProtKB-KW"/>
</dbReference>
<evidence type="ECO:0000256" key="1">
    <source>
        <dbReference type="ARBA" id="ARBA00004251"/>
    </source>
</evidence>
<dbReference type="GO" id="GO:0005886">
    <property type="term" value="C:plasma membrane"/>
    <property type="evidence" value="ECO:0007669"/>
    <property type="project" value="UniProtKB-SubCell"/>
</dbReference>
<evidence type="ECO:0000256" key="7">
    <source>
        <dbReference type="ARBA" id="ARBA00022692"/>
    </source>
</evidence>
<evidence type="ECO:0000313" key="17">
    <source>
        <dbReference type="Proteomes" id="UP000276834"/>
    </source>
</evidence>
<keyword evidence="9" id="KW-1133">Transmembrane helix</keyword>
<keyword evidence="12" id="KW-0675">Receptor</keyword>
<evidence type="ECO:0000256" key="3">
    <source>
        <dbReference type="ARBA" id="ARBA00022475"/>
    </source>
</evidence>
<name>A0A3L8RZE3_CHLGU</name>
<dbReference type="CDD" id="cd00112">
    <property type="entry name" value="LDLa"/>
    <property type="match status" value="1"/>
</dbReference>
<keyword evidence="3" id="KW-1003">Cell membrane</keyword>
<gene>
    <name evidence="16" type="ORF">DV515_00013974</name>
</gene>
<feature type="disulfide bond" evidence="14">
    <location>
        <begin position="172"/>
        <end position="190"/>
    </location>
</feature>
<dbReference type="Gene3D" id="4.10.400.10">
    <property type="entry name" value="Low-density Lipoprotein Receptor"/>
    <property type="match status" value="1"/>
</dbReference>
<evidence type="ECO:0000256" key="4">
    <source>
        <dbReference type="ARBA" id="ARBA00022525"/>
    </source>
</evidence>
<dbReference type="SUPFAM" id="SSF57424">
    <property type="entry name" value="LDL receptor-like module"/>
    <property type="match status" value="1"/>
</dbReference>
<dbReference type="InterPro" id="IPR023415">
    <property type="entry name" value="LDLR_class-A_CS"/>
</dbReference>
<organism evidence="16 17">
    <name type="scientific">Chloebia gouldiae</name>
    <name type="common">Gouldian finch</name>
    <name type="synonym">Erythrura gouldiae</name>
    <dbReference type="NCBI Taxonomy" id="44316"/>
    <lineage>
        <taxon>Eukaryota</taxon>
        <taxon>Metazoa</taxon>
        <taxon>Chordata</taxon>
        <taxon>Craniata</taxon>
        <taxon>Vertebrata</taxon>
        <taxon>Euteleostomi</taxon>
        <taxon>Archelosauria</taxon>
        <taxon>Archosauria</taxon>
        <taxon>Dinosauria</taxon>
        <taxon>Saurischia</taxon>
        <taxon>Theropoda</taxon>
        <taxon>Coelurosauria</taxon>
        <taxon>Aves</taxon>
        <taxon>Neognathae</taxon>
        <taxon>Neoaves</taxon>
        <taxon>Telluraves</taxon>
        <taxon>Australaves</taxon>
        <taxon>Passeriformes</taxon>
        <taxon>Passeroidea</taxon>
        <taxon>Passeridae</taxon>
        <taxon>Chloebia</taxon>
    </lineage>
</organism>
<dbReference type="AlphaFoldDB" id="A0A3L8RZE3"/>
<keyword evidence="6" id="KW-0254">Endocytosis</keyword>
<evidence type="ECO:0000256" key="2">
    <source>
        <dbReference type="ARBA" id="ARBA00004613"/>
    </source>
</evidence>
<dbReference type="PANTHER" id="PTHR24270">
    <property type="entry name" value="LOW-DENSITY LIPOPROTEIN RECEPTOR-RELATED"/>
    <property type="match status" value="1"/>
</dbReference>